<evidence type="ECO:0008006" key="3">
    <source>
        <dbReference type="Google" id="ProtNLM"/>
    </source>
</evidence>
<gene>
    <name evidence="2" type="ORF">MNBD_GAMMA21-917</name>
</gene>
<feature type="region of interest" description="Disordered" evidence="1">
    <location>
        <begin position="208"/>
        <end position="230"/>
    </location>
</feature>
<accession>A0A3B0ZZL0</accession>
<sequence length="230" mass="26757">MLRILIFILSAILISGCVPIESKQILLEKPVALFDKNSVYKLEVPLANPKKADNNKYRFKFNDSLVAGYIEYASNNRYLATVDTGNNSTEQYDIVIEKFPRSFSFLSDYYIFVVNHIKKDNIKKIQNTGAGFYFFVEQSRSGDWYSYIPLWPTSRTIELSNRKELLEFAEKIFSQNRDKAAHEASFLQRSRSDIDYVQLRKRHAQQIEQERQMELTSPAAKEQSKPITSQ</sequence>
<protein>
    <recommendedName>
        <fullName evidence="3">Lipoprotein</fullName>
    </recommendedName>
</protein>
<reference evidence="2" key="1">
    <citation type="submission" date="2018-06" db="EMBL/GenBank/DDBJ databases">
        <authorList>
            <person name="Zhirakovskaya E."/>
        </authorList>
    </citation>
    <scope>NUCLEOTIDE SEQUENCE</scope>
</reference>
<name>A0A3B0ZZL0_9ZZZZ</name>
<proteinExistence type="predicted"/>
<evidence type="ECO:0000256" key="1">
    <source>
        <dbReference type="SAM" id="MobiDB-lite"/>
    </source>
</evidence>
<evidence type="ECO:0000313" key="2">
    <source>
        <dbReference type="EMBL" id="VAW92902.1"/>
    </source>
</evidence>
<dbReference type="EMBL" id="UOFR01000018">
    <property type="protein sequence ID" value="VAW92902.1"/>
    <property type="molecule type" value="Genomic_DNA"/>
</dbReference>
<organism evidence="2">
    <name type="scientific">hydrothermal vent metagenome</name>
    <dbReference type="NCBI Taxonomy" id="652676"/>
    <lineage>
        <taxon>unclassified sequences</taxon>
        <taxon>metagenomes</taxon>
        <taxon>ecological metagenomes</taxon>
    </lineage>
</organism>
<dbReference type="AlphaFoldDB" id="A0A3B0ZZL0"/>
<dbReference type="PROSITE" id="PS51257">
    <property type="entry name" value="PROKAR_LIPOPROTEIN"/>
    <property type="match status" value="1"/>
</dbReference>